<dbReference type="Pfam" id="PF09587">
    <property type="entry name" value="PGA_cap"/>
    <property type="match status" value="1"/>
</dbReference>
<dbReference type="SMART" id="SM00854">
    <property type="entry name" value="PGA_cap"/>
    <property type="match status" value="1"/>
</dbReference>
<accession>A0A378JD82</accession>
<name>A0A378JD82_9GAMM</name>
<gene>
    <name evidence="3" type="ORF">NCTC13292_01660</name>
</gene>
<keyword evidence="4" id="KW-1185">Reference proteome</keyword>
<evidence type="ECO:0000256" key="1">
    <source>
        <dbReference type="ARBA" id="ARBA00005662"/>
    </source>
</evidence>
<dbReference type="AlphaFoldDB" id="A0A378JD82"/>
<sequence length="169" mass="19246">MGATSVEKIRIFLCGDVMTGRGIDQILAHPTNPRIYESYLTDARDYVRLAESVNGSIPYPVNDNYLWGDALKEWQLHQPQLKLINLETSVTSHDIPWPHKGINYRMNPDNITALTAANINVCTLANNHILDWNVEGKGNPFSSTKKSYCLCWRWRKHGRGTETCYSSHL</sequence>
<dbReference type="SUPFAM" id="SSF56300">
    <property type="entry name" value="Metallo-dependent phosphatases"/>
    <property type="match status" value="1"/>
</dbReference>
<evidence type="ECO:0000259" key="2">
    <source>
        <dbReference type="SMART" id="SM00854"/>
    </source>
</evidence>
<dbReference type="EMBL" id="UGOA01000001">
    <property type="protein sequence ID" value="STX42580.1"/>
    <property type="molecule type" value="Genomic_DNA"/>
</dbReference>
<protein>
    <submittedName>
        <fullName evidence="3">Capsule biosynthesis protein</fullName>
    </submittedName>
</protein>
<dbReference type="InterPro" id="IPR029052">
    <property type="entry name" value="Metallo-depent_PP-like"/>
</dbReference>
<proteinExistence type="inferred from homology"/>
<evidence type="ECO:0000313" key="3">
    <source>
        <dbReference type="EMBL" id="STX42580.1"/>
    </source>
</evidence>
<dbReference type="InterPro" id="IPR052169">
    <property type="entry name" value="CW_Biosynth-Accessory"/>
</dbReference>
<evidence type="ECO:0000313" key="4">
    <source>
        <dbReference type="Proteomes" id="UP000254677"/>
    </source>
</evidence>
<feature type="domain" description="Capsule synthesis protein CapA" evidence="2">
    <location>
        <begin position="10"/>
        <end position="168"/>
    </location>
</feature>
<dbReference type="Proteomes" id="UP000254677">
    <property type="component" value="Unassembled WGS sequence"/>
</dbReference>
<dbReference type="PANTHER" id="PTHR33393">
    <property type="entry name" value="POLYGLUTAMINE SYNTHESIS ACCESSORY PROTEIN RV0574C-RELATED"/>
    <property type="match status" value="1"/>
</dbReference>
<comment type="similarity">
    <text evidence="1">Belongs to the CapA family.</text>
</comment>
<organism evidence="3 4">
    <name type="scientific">Legionella donaldsonii</name>
    <dbReference type="NCBI Taxonomy" id="45060"/>
    <lineage>
        <taxon>Bacteria</taxon>
        <taxon>Pseudomonadati</taxon>
        <taxon>Pseudomonadota</taxon>
        <taxon>Gammaproteobacteria</taxon>
        <taxon>Legionellales</taxon>
        <taxon>Legionellaceae</taxon>
        <taxon>Legionella</taxon>
    </lineage>
</organism>
<dbReference type="PANTHER" id="PTHR33393:SF11">
    <property type="entry name" value="POLYGLUTAMINE SYNTHESIS ACCESSORY PROTEIN RV0574C-RELATED"/>
    <property type="match status" value="1"/>
</dbReference>
<reference evidence="3 4" key="1">
    <citation type="submission" date="2018-06" db="EMBL/GenBank/DDBJ databases">
        <authorList>
            <consortium name="Pathogen Informatics"/>
            <person name="Doyle S."/>
        </authorList>
    </citation>
    <scope>NUCLEOTIDE SEQUENCE [LARGE SCALE GENOMIC DNA]</scope>
    <source>
        <strain evidence="3 4">NCTC13292</strain>
    </source>
</reference>
<dbReference type="InterPro" id="IPR019079">
    <property type="entry name" value="Capsule_synth_CapA"/>
</dbReference>